<dbReference type="InterPro" id="IPR017441">
    <property type="entry name" value="Protein_kinase_ATP_BS"/>
</dbReference>
<name>A0A9R0ITA0_SPIOL</name>
<feature type="transmembrane region" description="Helical" evidence="7">
    <location>
        <begin position="422"/>
        <end position="440"/>
    </location>
</feature>
<keyword evidence="7" id="KW-1133">Transmembrane helix</keyword>
<proteinExistence type="predicted"/>
<dbReference type="Gene3D" id="1.10.510.10">
    <property type="entry name" value="Transferase(Phosphotransferase) domain 1"/>
    <property type="match status" value="1"/>
</dbReference>
<keyword evidence="7" id="KW-0472">Membrane</keyword>
<sequence>MEVEKKQSSNWVRGKLIGRGSYGSVCIGIRESDGGRFAVKSADKNSPSSMEALQNEIEILRFLSSSSPFIVECYGDDETGNLHLEYLPGSDVAKSGGIGVGIDDVELIRSYAWCLVMALKEVHSKGVVHCDVKGGNVLVGSTKGVVKLSDFGSAKKLDDHHDQKIVPRGSPLWMAPEVVRGESQGCESDIWSLGCTVLEMFTGVPAWKDCGVAHTLFQIGYSDDLPEYPPHLPELAKDFLNKCLIRNPEQRWSCDQLLQHPFLLPVPASMIAESSPRSIFDWQNLDFSDDEEESSPSPSPSSSSSCYDVVDEISVRDRIGELATMSGANWESDGWVEVRNLRKEKEEVSEGTSWEYSDSEEENVLSGGVNWETHDDDYPTWFNLSCDNDNGEDDEESSISGVDGGDRCGHGDSYGGDRREKLVSLVLSSLILLVLLYSSSSRNKNSDSKYEYFIGSYYYFIYISRFLISINNSIYNNVSPYLKKKNCEISRDIGASSSRLPVLLILKDRTSLLIKSQYLFFFFFLIISQYQVKVYHIGVLPILDKYS</sequence>
<feature type="domain" description="Protein kinase" evidence="8">
    <location>
        <begin position="11"/>
        <end position="263"/>
    </location>
</feature>
<keyword evidence="4 5" id="KW-0067">ATP-binding</keyword>
<protein>
    <submittedName>
        <fullName evidence="10">Mitogen-activated protein kinase kinase kinase 18-like</fullName>
    </submittedName>
</protein>
<accession>A0A9R0ITA0</accession>
<dbReference type="GO" id="GO:0004672">
    <property type="term" value="F:protein kinase activity"/>
    <property type="evidence" value="ECO:0000318"/>
    <property type="project" value="GO_Central"/>
</dbReference>
<dbReference type="SMART" id="SM00220">
    <property type="entry name" value="S_TKc"/>
    <property type="match status" value="1"/>
</dbReference>
<dbReference type="AlphaFoldDB" id="A0A9R0ITA0"/>
<evidence type="ECO:0000259" key="8">
    <source>
        <dbReference type="PROSITE" id="PS50011"/>
    </source>
</evidence>
<dbReference type="GO" id="GO:0007165">
    <property type="term" value="P:signal transduction"/>
    <property type="evidence" value="ECO:0000318"/>
    <property type="project" value="GO_Central"/>
</dbReference>
<evidence type="ECO:0000256" key="4">
    <source>
        <dbReference type="ARBA" id="ARBA00022840"/>
    </source>
</evidence>
<keyword evidence="7" id="KW-0812">Transmembrane</keyword>
<reference evidence="10" key="2">
    <citation type="submission" date="2025-08" db="UniProtKB">
        <authorList>
            <consortium name="RefSeq"/>
        </authorList>
    </citation>
    <scope>IDENTIFICATION</scope>
    <source>
        <tissue evidence="10">Leaf</tissue>
    </source>
</reference>
<evidence type="ECO:0000256" key="2">
    <source>
        <dbReference type="ARBA" id="ARBA00022741"/>
    </source>
</evidence>
<evidence type="ECO:0000256" key="5">
    <source>
        <dbReference type="PROSITE-ProRule" id="PRU10141"/>
    </source>
</evidence>
<dbReference type="SUPFAM" id="SSF56112">
    <property type="entry name" value="Protein kinase-like (PK-like)"/>
    <property type="match status" value="1"/>
</dbReference>
<dbReference type="PROSITE" id="PS00108">
    <property type="entry name" value="PROTEIN_KINASE_ST"/>
    <property type="match status" value="1"/>
</dbReference>
<keyword evidence="9" id="KW-1185">Reference proteome</keyword>
<feature type="transmembrane region" description="Helical" evidence="7">
    <location>
        <begin position="452"/>
        <end position="475"/>
    </location>
</feature>
<keyword evidence="2 5" id="KW-0547">Nucleotide-binding</keyword>
<dbReference type="InterPro" id="IPR011009">
    <property type="entry name" value="Kinase-like_dom_sf"/>
</dbReference>
<evidence type="ECO:0000313" key="10">
    <source>
        <dbReference type="RefSeq" id="XP_021855179.2"/>
    </source>
</evidence>
<feature type="region of interest" description="Disordered" evidence="6">
    <location>
        <begin position="386"/>
        <end position="410"/>
    </location>
</feature>
<dbReference type="Proteomes" id="UP000813463">
    <property type="component" value="Chromosome 1"/>
</dbReference>
<evidence type="ECO:0000256" key="7">
    <source>
        <dbReference type="SAM" id="Phobius"/>
    </source>
</evidence>
<evidence type="ECO:0000313" key="9">
    <source>
        <dbReference type="Proteomes" id="UP000813463"/>
    </source>
</evidence>
<dbReference type="PANTHER" id="PTHR48011:SF7">
    <property type="entry name" value="F10K1.14 PROTEIN"/>
    <property type="match status" value="1"/>
</dbReference>
<reference evidence="9" key="1">
    <citation type="journal article" date="2021" name="Nat. Commun.">
        <title>Genomic analyses provide insights into spinach domestication and the genetic basis of agronomic traits.</title>
        <authorList>
            <person name="Cai X."/>
            <person name="Sun X."/>
            <person name="Xu C."/>
            <person name="Sun H."/>
            <person name="Wang X."/>
            <person name="Ge C."/>
            <person name="Zhang Z."/>
            <person name="Wang Q."/>
            <person name="Fei Z."/>
            <person name="Jiao C."/>
            <person name="Wang Q."/>
        </authorList>
    </citation>
    <scope>NUCLEOTIDE SEQUENCE [LARGE SCALE GENOMIC DNA]</scope>
    <source>
        <strain evidence="9">cv. Varoflay</strain>
    </source>
</reference>
<dbReference type="InterPro" id="IPR000719">
    <property type="entry name" value="Prot_kinase_dom"/>
</dbReference>
<dbReference type="KEGG" id="soe:110794512"/>
<evidence type="ECO:0000256" key="1">
    <source>
        <dbReference type="ARBA" id="ARBA00022679"/>
    </source>
</evidence>
<dbReference type="CDD" id="cd06606">
    <property type="entry name" value="STKc_MAPKKK"/>
    <property type="match status" value="1"/>
</dbReference>
<organism evidence="9 10">
    <name type="scientific">Spinacia oleracea</name>
    <name type="common">Spinach</name>
    <dbReference type="NCBI Taxonomy" id="3562"/>
    <lineage>
        <taxon>Eukaryota</taxon>
        <taxon>Viridiplantae</taxon>
        <taxon>Streptophyta</taxon>
        <taxon>Embryophyta</taxon>
        <taxon>Tracheophyta</taxon>
        <taxon>Spermatophyta</taxon>
        <taxon>Magnoliopsida</taxon>
        <taxon>eudicotyledons</taxon>
        <taxon>Gunneridae</taxon>
        <taxon>Pentapetalae</taxon>
        <taxon>Caryophyllales</taxon>
        <taxon>Chenopodiaceae</taxon>
        <taxon>Chenopodioideae</taxon>
        <taxon>Anserineae</taxon>
        <taxon>Spinacia</taxon>
    </lineage>
</organism>
<gene>
    <name evidence="10" type="primary">LOC110794512</name>
</gene>
<dbReference type="PROSITE" id="PS00107">
    <property type="entry name" value="PROTEIN_KINASE_ATP"/>
    <property type="match status" value="1"/>
</dbReference>
<dbReference type="GeneID" id="110794512"/>
<dbReference type="GO" id="GO:0005524">
    <property type="term" value="F:ATP binding"/>
    <property type="evidence" value="ECO:0007669"/>
    <property type="project" value="UniProtKB-UniRule"/>
</dbReference>
<dbReference type="Pfam" id="PF00069">
    <property type="entry name" value="Pkinase"/>
    <property type="match status" value="1"/>
</dbReference>
<dbReference type="InterPro" id="IPR052751">
    <property type="entry name" value="Plant_MAPKKK"/>
</dbReference>
<keyword evidence="3" id="KW-0418">Kinase</keyword>
<evidence type="ECO:0000256" key="6">
    <source>
        <dbReference type="SAM" id="MobiDB-lite"/>
    </source>
</evidence>
<keyword evidence="1" id="KW-0808">Transferase</keyword>
<evidence type="ECO:0000256" key="3">
    <source>
        <dbReference type="ARBA" id="ARBA00022777"/>
    </source>
</evidence>
<feature type="transmembrane region" description="Helical" evidence="7">
    <location>
        <begin position="518"/>
        <end position="543"/>
    </location>
</feature>
<feature type="binding site" evidence="5">
    <location>
        <position position="40"/>
    </location>
    <ligand>
        <name>ATP</name>
        <dbReference type="ChEBI" id="CHEBI:30616"/>
    </ligand>
</feature>
<dbReference type="Gene3D" id="3.30.200.20">
    <property type="entry name" value="Phosphorylase Kinase, domain 1"/>
    <property type="match status" value="1"/>
</dbReference>
<dbReference type="PANTHER" id="PTHR48011">
    <property type="entry name" value="CCR4-NOT TRANSCRIPTIONAL COMPLEX SUBUNIT CAF120-RELATED"/>
    <property type="match status" value="1"/>
</dbReference>
<dbReference type="RefSeq" id="XP_021855179.2">
    <property type="nucleotide sequence ID" value="XM_021999487.2"/>
</dbReference>
<dbReference type="InterPro" id="IPR008271">
    <property type="entry name" value="Ser/Thr_kinase_AS"/>
</dbReference>
<dbReference type="PROSITE" id="PS50011">
    <property type="entry name" value="PROTEIN_KINASE_DOM"/>
    <property type="match status" value="1"/>
</dbReference>